<feature type="non-terminal residue" evidence="2">
    <location>
        <position position="543"/>
    </location>
</feature>
<dbReference type="EMBL" id="LAZR01028275">
    <property type="protein sequence ID" value="KKL63115.1"/>
    <property type="molecule type" value="Genomic_DNA"/>
</dbReference>
<gene>
    <name evidence="2" type="ORF">LCGC14_2178320</name>
</gene>
<sequence length="543" mass="58048">MPPELLELLERLRARRSSTAVRTDPPSKADLVKALESVTSLLGLSPQSERPEGGVRGGVPATLTPEQRAIEKQMERSRVKTLKSFGVGPEGTGVGGALLGGAKRGVRNIILGPMARLQQQINRLPSPSSRERPDAPTRMLENIERQKEAEAAVSGEVHLPAQLSSILAEFGTEIAIAPGASRLMALRAPRATTGIGRIATAAVSEATKFGALEQGLSVLEGESLEEATKRGQHGVVAGAVLGGAGRAAVEGWGAAIARMGRGAARQADLPVETRRLFHFSDAPLETVDPARAGTGPLRGAERAREGRQRAGHFYTDPSKKETGLGNVLHEAKVTGAWYDNAQPNSTELDAAITRRIRSSGSTRTYDQEMRLNTKEEILKERGYVGFVDEQRGIATSFYEVPVQRVTEEARTARFVDPKPISLMGEAPQHIDPATGTPRGHGRALPREPVSLAGEARQHIDPETGLIRGRGRDQPPGLAGMLEREHLVSEEAHTAIQRAQRIVGKDEFEKLARADVAARGGGRGGALTARTNVFKRESIGTGIG</sequence>
<name>A0A0F9G0J9_9ZZZZ</name>
<reference evidence="2" key="1">
    <citation type="journal article" date="2015" name="Nature">
        <title>Complex archaea that bridge the gap between prokaryotes and eukaryotes.</title>
        <authorList>
            <person name="Spang A."/>
            <person name="Saw J.H."/>
            <person name="Jorgensen S.L."/>
            <person name="Zaremba-Niedzwiedzka K."/>
            <person name="Martijn J."/>
            <person name="Lind A.E."/>
            <person name="van Eijk R."/>
            <person name="Schleper C."/>
            <person name="Guy L."/>
            <person name="Ettema T.J."/>
        </authorList>
    </citation>
    <scope>NUCLEOTIDE SEQUENCE</scope>
</reference>
<organism evidence="2">
    <name type="scientific">marine sediment metagenome</name>
    <dbReference type="NCBI Taxonomy" id="412755"/>
    <lineage>
        <taxon>unclassified sequences</taxon>
        <taxon>metagenomes</taxon>
        <taxon>ecological metagenomes</taxon>
    </lineage>
</organism>
<proteinExistence type="predicted"/>
<feature type="compositionally biased region" description="Basic and acidic residues" evidence="1">
    <location>
        <begin position="299"/>
        <end position="308"/>
    </location>
</feature>
<accession>A0A0F9G0J9</accession>
<evidence type="ECO:0000313" key="2">
    <source>
        <dbReference type="EMBL" id="KKL63115.1"/>
    </source>
</evidence>
<dbReference type="AlphaFoldDB" id="A0A0F9G0J9"/>
<comment type="caution">
    <text evidence="2">The sequence shown here is derived from an EMBL/GenBank/DDBJ whole genome shotgun (WGS) entry which is preliminary data.</text>
</comment>
<evidence type="ECO:0000256" key="1">
    <source>
        <dbReference type="SAM" id="MobiDB-lite"/>
    </source>
</evidence>
<protein>
    <submittedName>
        <fullName evidence="2">Uncharacterized protein</fullName>
    </submittedName>
</protein>
<feature type="region of interest" description="Disordered" evidence="1">
    <location>
        <begin position="287"/>
        <end position="322"/>
    </location>
</feature>